<gene>
    <name evidence="11" type="primary">lpxB</name>
    <name evidence="11" type="ORF">PF021_01150</name>
</gene>
<dbReference type="NCBIfam" id="TIGR00215">
    <property type="entry name" value="lpxB"/>
    <property type="match status" value="1"/>
</dbReference>
<evidence type="ECO:0000256" key="10">
    <source>
        <dbReference type="NCBIfam" id="TIGR00215"/>
    </source>
</evidence>
<keyword evidence="8" id="KW-0443">Lipid metabolism</keyword>
<dbReference type="InterPro" id="IPR003835">
    <property type="entry name" value="Glyco_trans_19"/>
</dbReference>
<dbReference type="RefSeq" id="WP_271020571.1">
    <property type="nucleotide sequence ID" value="NZ_JAQHXR010000001.1"/>
</dbReference>
<keyword evidence="7 11" id="KW-0808">Transferase</keyword>
<keyword evidence="4" id="KW-0444">Lipid biosynthesis</keyword>
<comment type="catalytic activity">
    <reaction evidence="9">
        <text>a lipid X + a UDP-2-N,3-O-bis[(3R)-3-hydroxyacyl]-alpha-D-glucosamine = a lipid A disaccharide + UDP + H(+)</text>
        <dbReference type="Rhea" id="RHEA:67828"/>
        <dbReference type="ChEBI" id="CHEBI:15378"/>
        <dbReference type="ChEBI" id="CHEBI:58223"/>
        <dbReference type="ChEBI" id="CHEBI:137748"/>
        <dbReference type="ChEBI" id="CHEBI:176338"/>
        <dbReference type="ChEBI" id="CHEBI:176343"/>
        <dbReference type="EC" id="2.4.1.182"/>
    </reaction>
</comment>
<evidence type="ECO:0000313" key="11">
    <source>
        <dbReference type="EMBL" id="MDA3968278.1"/>
    </source>
</evidence>
<evidence type="ECO:0000256" key="1">
    <source>
        <dbReference type="ARBA" id="ARBA00002056"/>
    </source>
</evidence>
<evidence type="ECO:0000256" key="8">
    <source>
        <dbReference type="ARBA" id="ARBA00023098"/>
    </source>
</evidence>
<protein>
    <recommendedName>
        <fullName evidence="3 10">Lipid-A-disaccharide synthase</fullName>
        <ecNumber evidence="2 10">2.4.1.182</ecNumber>
    </recommendedName>
</protein>
<organism evidence="11 12">
    <name type="scientific">Helicobacter ibis</name>
    <dbReference type="NCBI Taxonomy" id="2962633"/>
    <lineage>
        <taxon>Bacteria</taxon>
        <taxon>Pseudomonadati</taxon>
        <taxon>Campylobacterota</taxon>
        <taxon>Epsilonproteobacteria</taxon>
        <taxon>Campylobacterales</taxon>
        <taxon>Helicobacteraceae</taxon>
        <taxon>Helicobacter</taxon>
    </lineage>
</organism>
<dbReference type="SUPFAM" id="SSF53756">
    <property type="entry name" value="UDP-Glycosyltransferase/glycogen phosphorylase"/>
    <property type="match status" value="1"/>
</dbReference>
<name>A0ABT4VC48_9HELI</name>
<keyword evidence="5" id="KW-0441">Lipid A biosynthesis</keyword>
<proteinExistence type="predicted"/>
<dbReference type="Proteomes" id="UP001210261">
    <property type="component" value="Unassembled WGS sequence"/>
</dbReference>
<evidence type="ECO:0000256" key="9">
    <source>
        <dbReference type="ARBA" id="ARBA00048975"/>
    </source>
</evidence>
<evidence type="ECO:0000256" key="7">
    <source>
        <dbReference type="ARBA" id="ARBA00022679"/>
    </source>
</evidence>
<sequence>MSKKIFISAIEYSANIHALKLIQSLKDSNLDFEIFGIFDEKIINKKSQFSPNDFRIMGFSGIIKLIPKYFKIKNQLTNLATKCDVAIFIDSSSFNIPIIKNMQNKTNTKIIYYILPQVWAWKRYRAKLLSKLCDELWGIIPFEKDYYPQDSNISYVGHPLLDEIPYSNTNKQNTNKIALMPGSRKGEIKNLFSIFKEVSQKIPNKKFILIAPKSFQNRDLNKIYGEIDNIEISFDPYTALKECEFAFVCSGTATLETTLLGIPTILAYKTRVLDFLIARSLVKLKFVGLANIFLSYKYHKSINNTNIQAPIHPEFLQFFDAQCLLDAYYNFDYDKFFKEKESLISYLEHGSAKICTNKLQNFYKNK</sequence>
<dbReference type="GO" id="GO:0008915">
    <property type="term" value="F:lipid-A-disaccharide synthase activity"/>
    <property type="evidence" value="ECO:0007669"/>
    <property type="project" value="UniProtKB-EC"/>
</dbReference>
<evidence type="ECO:0000313" key="12">
    <source>
        <dbReference type="Proteomes" id="UP001210261"/>
    </source>
</evidence>
<dbReference type="PANTHER" id="PTHR30372:SF4">
    <property type="entry name" value="LIPID-A-DISACCHARIDE SYNTHASE, MITOCHONDRIAL-RELATED"/>
    <property type="match status" value="1"/>
</dbReference>
<evidence type="ECO:0000256" key="4">
    <source>
        <dbReference type="ARBA" id="ARBA00022516"/>
    </source>
</evidence>
<keyword evidence="12" id="KW-1185">Reference proteome</keyword>
<reference evidence="11 12" key="1">
    <citation type="submission" date="2023-01" db="EMBL/GenBank/DDBJ databases">
        <title>Description of Helicobacter ibis sp. nov. isolated from faecal droppings of black-faced ibis (Theristicus melanopis).</title>
        <authorList>
            <person name="Lopez-Cantillo M."/>
            <person name="Vidal-Veuthey B."/>
            <person name="Mella A."/>
            <person name="De La Haba R."/>
            <person name="Collado L."/>
        </authorList>
    </citation>
    <scope>NUCLEOTIDE SEQUENCE [LARGE SCALE GENOMIC DNA]</scope>
    <source>
        <strain evidence="11 12">A82</strain>
    </source>
</reference>
<dbReference type="PANTHER" id="PTHR30372">
    <property type="entry name" value="LIPID-A-DISACCHARIDE SYNTHASE"/>
    <property type="match status" value="1"/>
</dbReference>
<evidence type="ECO:0000256" key="3">
    <source>
        <dbReference type="ARBA" id="ARBA00020902"/>
    </source>
</evidence>
<accession>A0ABT4VC48</accession>
<comment type="function">
    <text evidence="1">Condensation of UDP-2,3-diacylglucosamine and 2,3-diacylglucosamine-1-phosphate to form lipid A disaccharide, a precursor of lipid A, a phosphorylated glycolipid that anchors the lipopolysaccharide to the outer membrane of the cell.</text>
</comment>
<evidence type="ECO:0000256" key="2">
    <source>
        <dbReference type="ARBA" id="ARBA00012687"/>
    </source>
</evidence>
<dbReference type="EC" id="2.4.1.182" evidence="2 10"/>
<dbReference type="Pfam" id="PF02684">
    <property type="entry name" value="LpxB"/>
    <property type="match status" value="1"/>
</dbReference>
<comment type="caution">
    <text evidence="11">The sequence shown here is derived from an EMBL/GenBank/DDBJ whole genome shotgun (WGS) entry which is preliminary data.</text>
</comment>
<evidence type="ECO:0000256" key="5">
    <source>
        <dbReference type="ARBA" id="ARBA00022556"/>
    </source>
</evidence>
<dbReference type="EMBL" id="JAQHXR010000001">
    <property type="protein sequence ID" value="MDA3968278.1"/>
    <property type="molecule type" value="Genomic_DNA"/>
</dbReference>
<keyword evidence="6 11" id="KW-0328">Glycosyltransferase</keyword>
<evidence type="ECO:0000256" key="6">
    <source>
        <dbReference type="ARBA" id="ARBA00022676"/>
    </source>
</evidence>